<evidence type="ECO:0000256" key="2">
    <source>
        <dbReference type="ARBA" id="ARBA00023043"/>
    </source>
</evidence>
<evidence type="ECO:0000256" key="3">
    <source>
        <dbReference type="PROSITE-ProRule" id="PRU00023"/>
    </source>
</evidence>
<evidence type="ECO:0000256" key="1">
    <source>
        <dbReference type="ARBA" id="ARBA00022737"/>
    </source>
</evidence>
<keyword evidence="1" id="KW-0677">Repeat</keyword>
<dbReference type="InterPro" id="IPR036770">
    <property type="entry name" value="Ankyrin_rpt-contain_sf"/>
</dbReference>
<accession>A0A8T9BLG0</accession>
<reference evidence="5 6" key="1">
    <citation type="submission" date="2018-05" db="EMBL/GenBank/DDBJ databases">
        <title>Whole genome sequencing for identification of molecular markers to develop diagnostic detection tools for the regulated plant pathogen Lachnellula willkommii.</title>
        <authorList>
            <person name="Giroux E."/>
            <person name="Bilodeau G."/>
        </authorList>
    </citation>
    <scope>NUCLEOTIDE SEQUENCE [LARGE SCALE GENOMIC DNA]</scope>
    <source>
        <strain evidence="5 6">CBS 203.66</strain>
    </source>
</reference>
<dbReference type="SUPFAM" id="SSF48403">
    <property type="entry name" value="Ankyrin repeat"/>
    <property type="match status" value="3"/>
</dbReference>
<feature type="repeat" description="ANK" evidence="3">
    <location>
        <begin position="693"/>
        <end position="725"/>
    </location>
</feature>
<evidence type="ECO:0000313" key="6">
    <source>
        <dbReference type="Proteomes" id="UP000469559"/>
    </source>
</evidence>
<dbReference type="InterPro" id="IPR056884">
    <property type="entry name" value="NPHP3-like_N"/>
</dbReference>
<dbReference type="OrthoDB" id="3557006at2759"/>
<dbReference type="PANTHER" id="PTHR24198">
    <property type="entry name" value="ANKYRIN REPEAT AND PROTEIN KINASE DOMAIN-CONTAINING PROTEIN"/>
    <property type="match status" value="1"/>
</dbReference>
<dbReference type="InterPro" id="IPR002110">
    <property type="entry name" value="Ankyrin_rpt"/>
</dbReference>
<dbReference type="PANTHER" id="PTHR24198:SF165">
    <property type="entry name" value="ANKYRIN REPEAT-CONTAINING PROTEIN-RELATED"/>
    <property type="match status" value="1"/>
</dbReference>
<name>A0A8T9BLG0_9HELO</name>
<protein>
    <submittedName>
        <fullName evidence="5">Ankyrin-2</fullName>
    </submittedName>
</protein>
<gene>
    <name evidence="5" type="primary">ANK2_1</name>
    <name evidence="5" type="ORF">LARI1_G002526</name>
</gene>
<dbReference type="PROSITE" id="PS50088">
    <property type="entry name" value="ANK_REPEAT"/>
    <property type="match status" value="2"/>
</dbReference>
<organism evidence="5 6">
    <name type="scientific">Lachnellula arida</name>
    <dbReference type="NCBI Taxonomy" id="1316785"/>
    <lineage>
        <taxon>Eukaryota</taxon>
        <taxon>Fungi</taxon>
        <taxon>Dikarya</taxon>
        <taxon>Ascomycota</taxon>
        <taxon>Pezizomycotina</taxon>
        <taxon>Leotiomycetes</taxon>
        <taxon>Helotiales</taxon>
        <taxon>Lachnaceae</taxon>
        <taxon>Lachnellula</taxon>
    </lineage>
</organism>
<keyword evidence="6" id="KW-1185">Reference proteome</keyword>
<feature type="repeat" description="ANK" evidence="3">
    <location>
        <begin position="726"/>
        <end position="760"/>
    </location>
</feature>
<dbReference type="SMART" id="SM00248">
    <property type="entry name" value="ANK"/>
    <property type="match status" value="12"/>
</dbReference>
<sequence>MADPLSIAGSIAGLVAIADTIFTRIYRYTKAVKGAAKEIQALGSEITTLSGLLRNLELVLNEYEEQQHSSCRLLLFSLAAQLARQDETAFAHLQKLYEKHHPIDSGTILLEISALVKTVSQQSSCFQDVSIVVDGLDECGDHTTDVVQSLAGLATLSGSNIRALFLSRDEYDIRELLQQDFGNVKIAAHKEDLELYVAAEIESRRRKAGREQLRIRSSELKDHIIKSLVNGADGMFRWAACQLDLLSGIPTDAAKRQALKSLPPTLFKTYERILERIGESSSCVQEMVQNTLKWILHSRGMIPAAQICEAVSIKESDIVLDKESLYEQEDILLHCSSLIRLSSSGKYFQLAHFTVKEFLESLSESSGALFAPYSQAKDHVHPHLAKICLTYIKLDVFRRDVIEDFDTWQDQQTQYPFRVHAVHNWVDYAKHAWNDERIRGHARELFCLSRTSSFLSWARDYIYTRRRASHETEVGFKQVTKLICMGRVNPLHMASAIGCVELCKWLLDLDCSIDQVSSIGTPVHCALNGALRYAYSLEGDYWLDEPHNFMKEGRAEVLDLLIQRGADIFILYRDIHGNQYSCLTLAVNACMGRGVDHPLVKLVDAGSKLDDSVMGSLEKAARYAGGHAKQMVEALIANLNKNAQEDCVKSEILRLALQMKSSAAIELVKNKTQAYCHMDLEDLLNPIVGFGEFNETPLHQAAEHESTNAILLLLTLGVEVDARDVLGLTPLHYAAAKKTSDEHTMSLLLSNGASTAIRDRIGRTVWHIAAENDNAVGLKTLIRMDDSKQESRFLPDENGVIPLFTAAIELHNSAFEMLLGQMEVGQHLRTKCPNGIGLVHYAVSMNSIKLLQMLNDKGGELHQRADDGRTGLHFIPEHVDQAIVQMLIDIGLSPAMLDYDGKTPLHILIQNEVEIGENVFDMLATNPTIGVYTKTGLTVLHFTVSVGTKTMVDYGFREHIFQMLLAKGSDVQVRGSNGLSCLQMLFNLETHQRETYPEYNNSQLFGFEDFVYSVATSITDIDILNESVTWDASSYRLIGWAILRNNESLAQLLLSKGVDVDLKNLHHIRSGLDVNLTISQMACFPWLYPRAVAWSSRALSRSA</sequence>
<proteinExistence type="predicted"/>
<comment type="caution">
    <text evidence="5">The sequence shown here is derived from an EMBL/GenBank/DDBJ whole genome shotgun (WGS) entry which is preliminary data.</text>
</comment>
<dbReference type="PROSITE" id="PS50297">
    <property type="entry name" value="ANK_REP_REGION"/>
    <property type="match status" value="2"/>
</dbReference>
<dbReference type="Pfam" id="PF24883">
    <property type="entry name" value="NPHP3_N"/>
    <property type="match status" value="1"/>
</dbReference>
<evidence type="ECO:0000259" key="4">
    <source>
        <dbReference type="Pfam" id="PF24883"/>
    </source>
</evidence>
<dbReference type="AlphaFoldDB" id="A0A8T9BLG0"/>
<dbReference type="EMBL" id="QGMF01000049">
    <property type="protein sequence ID" value="TVY20585.1"/>
    <property type="molecule type" value="Genomic_DNA"/>
</dbReference>
<feature type="domain" description="Nephrocystin 3-like N-terminal" evidence="4">
    <location>
        <begin position="62"/>
        <end position="168"/>
    </location>
</feature>
<dbReference type="Pfam" id="PF12796">
    <property type="entry name" value="Ank_2"/>
    <property type="match status" value="1"/>
</dbReference>
<dbReference type="Proteomes" id="UP000469559">
    <property type="component" value="Unassembled WGS sequence"/>
</dbReference>
<keyword evidence="2 3" id="KW-0040">ANK repeat</keyword>
<dbReference type="Gene3D" id="1.25.40.20">
    <property type="entry name" value="Ankyrin repeat-containing domain"/>
    <property type="match status" value="2"/>
</dbReference>
<evidence type="ECO:0000313" key="5">
    <source>
        <dbReference type="EMBL" id="TVY20585.1"/>
    </source>
</evidence>